<protein>
    <recommendedName>
        <fullName evidence="4">EF-hand domain-containing protein</fullName>
    </recommendedName>
</protein>
<evidence type="ECO:0000313" key="3">
    <source>
        <dbReference type="Proteomes" id="UP000051326"/>
    </source>
</evidence>
<feature type="signal peptide" evidence="1">
    <location>
        <begin position="1"/>
        <end position="23"/>
    </location>
</feature>
<dbReference type="InterPro" id="IPR011992">
    <property type="entry name" value="EF-hand-dom_pair"/>
</dbReference>
<feature type="chain" id="PRO_5006064599" description="EF-hand domain-containing protein" evidence="1">
    <location>
        <begin position="24"/>
        <end position="127"/>
    </location>
</feature>
<evidence type="ECO:0008006" key="4">
    <source>
        <dbReference type="Google" id="ProtNLM"/>
    </source>
</evidence>
<dbReference type="Gene3D" id="1.10.238.10">
    <property type="entry name" value="EF-hand"/>
    <property type="match status" value="1"/>
</dbReference>
<dbReference type="AlphaFoldDB" id="A0A0P1HTB4"/>
<dbReference type="EMBL" id="CYSR01000040">
    <property type="protein sequence ID" value="CUI02173.1"/>
    <property type="molecule type" value="Genomic_DNA"/>
</dbReference>
<reference evidence="2 3" key="1">
    <citation type="submission" date="2015-09" db="EMBL/GenBank/DDBJ databases">
        <authorList>
            <consortium name="Swine Surveillance"/>
        </authorList>
    </citation>
    <scope>NUCLEOTIDE SEQUENCE [LARGE SCALE GENOMIC DNA]</scope>
    <source>
        <strain evidence="2 3">CECT 8399</strain>
    </source>
</reference>
<dbReference type="PROSITE" id="PS00018">
    <property type="entry name" value="EF_HAND_1"/>
    <property type="match status" value="1"/>
</dbReference>
<sequence length="127" mass="13503">MRVFTYAVPGLAAAVAAAFALLAVPVEPLGKVDSNNDRKLSYQELTQAYPDVSRTLFASLDCSRDGFLDGAEYDAAATAGCLETRRLAASVLQHCLAPARCALDRHAGQVSTIKSGPSLWTEDSREA</sequence>
<dbReference type="Proteomes" id="UP000051326">
    <property type="component" value="Unassembled WGS sequence"/>
</dbReference>
<name>A0A0P1HTB4_9RHOB</name>
<dbReference type="SUPFAM" id="SSF47473">
    <property type="entry name" value="EF-hand"/>
    <property type="match status" value="1"/>
</dbReference>
<dbReference type="InterPro" id="IPR018247">
    <property type="entry name" value="EF_Hand_1_Ca_BS"/>
</dbReference>
<evidence type="ECO:0000256" key="1">
    <source>
        <dbReference type="SAM" id="SignalP"/>
    </source>
</evidence>
<evidence type="ECO:0000313" key="2">
    <source>
        <dbReference type="EMBL" id="CUI02173.1"/>
    </source>
</evidence>
<gene>
    <name evidence="2" type="ORF">PHA8399_04337</name>
</gene>
<proteinExistence type="predicted"/>
<keyword evidence="1" id="KW-0732">Signal</keyword>
<accession>A0A0P1HTB4</accession>
<organism evidence="2 3">
    <name type="scientific">Leisingera aquaemixtae</name>
    <dbReference type="NCBI Taxonomy" id="1396826"/>
    <lineage>
        <taxon>Bacteria</taxon>
        <taxon>Pseudomonadati</taxon>
        <taxon>Pseudomonadota</taxon>
        <taxon>Alphaproteobacteria</taxon>
        <taxon>Rhodobacterales</taxon>
        <taxon>Roseobacteraceae</taxon>
        <taxon>Leisingera</taxon>
    </lineage>
</organism>